<dbReference type="SMART" id="SM00086">
    <property type="entry name" value="PAC"/>
    <property type="match status" value="2"/>
</dbReference>
<feature type="transmembrane region" description="Helical" evidence="12">
    <location>
        <begin position="195"/>
        <end position="217"/>
    </location>
</feature>
<gene>
    <name evidence="17" type="ORF">HNR37_000911</name>
</gene>
<feature type="domain" description="Histidine kinase" evidence="13">
    <location>
        <begin position="859"/>
        <end position="1074"/>
    </location>
</feature>
<comment type="caution">
    <text evidence="17">The sequence shown here is derived from an EMBL/GenBank/DDBJ whole genome shotgun (WGS) entry which is preliminary data.</text>
</comment>
<dbReference type="PROSITE" id="PS50839">
    <property type="entry name" value="CHASE"/>
    <property type="match status" value="1"/>
</dbReference>
<dbReference type="GO" id="GO:0000156">
    <property type="term" value="F:phosphorelay response regulator activity"/>
    <property type="evidence" value="ECO:0007669"/>
    <property type="project" value="TreeGrafter"/>
</dbReference>
<dbReference type="InterPro" id="IPR042240">
    <property type="entry name" value="CHASE_sf"/>
</dbReference>
<organism evidence="17 18">
    <name type="scientific">Desulfurispira natronophila</name>
    <dbReference type="NCBI Taxonomy" id="682562"/>
    <lineage>
        <taxon>Bacteria</taxon>
        <taxon>Pseudomonadati</taxon>
        <taxon>Chrysiogenota</taxon>
        <taxon>Chrysiogenia</taxon>
        <taxon>Chrysiogenales</taxon>
        <taxon>Chrysiogenaceae</taxon>
        <taxon>Desulfurispira</taxon>
    </lineage>
</organism>
<dbReference type="GO" id="GO:0030295">
    <property type="term" value="F:protein kinase activator activity"/>
    <property type="evidence" value="ECO:0007669"/>
    <property type="project" value="TreeGrafter"/>
</dbReference>
<feature type="domain" description="CHASE" evidence="16">
    <location>
        <begin position="291"/>
        <end position="449"/>
    </location>
</feature>
<comment type="catalytic activity">
    <reaction evidence="1">
        <text>ATP + protein L-histidine = ADP + protein N-phospho-L-histidine.</text>
        <dbReference type="EC" id="2.7.13.3"/>
    </reaction>
</comment>
<dbReference type="InterPro" id="IPR050351">
    <property type="entry name" value="BphY/WalK/GraS-like"/>
</dbReference>
<dbReference type="InterPro" id="IPR036890">
    <property type="entry name" value="HATPase_C_sf"/>
</dbReference>
<feature type="domain" description="PAS" evidence="14">
    <location>
        <begin position="700"/>
        <end position="753"/>
    </location>
</feature>
<evidence type="ECO:0000256" key="9">
    <source>
        <dbReference type="ARBA" id="ARBA00022989"/>
    </source>
</evidence>
<dbReference type="GO" id="GO:0000155">
    <property type="term" value="F:phosphorelay sensor kinase activity"/>
    <property type="evidence" value="ECO:0007669"/>
    <property type="project" value="InterPro"/>
</dbReference>
<proteinExistence type="predicted"/>
<dbReference type="Gene3D" id="3.30.565.10">
    <property type="entry name" value="Histidine kinase-like ATPase, C-terminal domain"/>
    <property type="match status" value="1"/>
</dbReference>
<dbReference type="SUPFAM" id="SSF55785">
    <property type="entry name" value="PYP-like sensor domain (PAS domain)"/>
    <property type="match status" value="2"/>
</dbReference>
<keyword evidence="10" id="KW-0902">Two-component regulatory system</keyword>
<dbReference type="InterPro" id="IPR000700">
    <property type="entry name" value="PAS-assoc_C"/>
</dbReference>
<dbReference type="Pfam" id="PF00989">
    <property type="entry name" value="PAS"/>
    <property type="match status" value="1"/>
</dbReference>
<dbReference type="PANTHER" id="PTHR42878:SF7">
    <property type="entry name" value="SENSOR HISTIDINE KINASE GLRK"/>
    <property type="match status" value="1"/>
</dbReference>
<feature type="domain" description="PAC" evidence="15">
    <location>
        <begin position="778"/>
        <end position="828"/>
    </location>
</feature>
<evidence type="ECO:0000256" key="7">
    <source>
        <dbReference type="ARBA" id="ARBA00022777"/>
    </source>
</evidence>
<dbReference type="RefSeq" id="WP_183730565.1">
    <property type="nucleotide sequence ID" value="NZ_JACHID010000004.1"/>
</dbReference>
<dbReference type="CDD" id="cd00130">
    <property type="entry name" value="PAS"/>
    <property type="match status" value="2"/>
</dbReference>
<dbReference type="SUPFAM" id="SSF55874">
    <property type="entry name" value="ATPase domain of HSP90 chaperone/DNA topoisomerase II/histidine kinase"/>
    <property type="match status" value="1"/>
</dbReference>
<keyword evidence="11 12" id="KW-0472">Membrane</keyword>
<evidence type="ECO:0000256" key="1">
    <source>
        <dbReference type="ARBA" id="ARBA00000085"/>
    </source>
</evidence>
<evidence type="ECO:0000256" key="4">
    <source>
        <dbReference type="ARBA" id="ARBA00022679"/>
    </source>
</evidence>
<comment type="subcellular location">
    <subcellularLocation>
        <location evidence="2">Membrane</location>
        <topology evidence="2">Multi-pass membrane protein</topology>
    </subcellularLocation>
</comment>
<keyword evidence="4" id="KW-0808">Transferase</keyword>
<evidence type="ECO:0000256" key="12">
    <source>
        <dbReference type="SAM" id="Phobius"/>
    </source>
</evidence>
<dbReference type="GO" id="GO:0006355">
    <property type="term" value="P:regulation of DNA-templated transcription"/>
    <property type="evidence" value="ECO:0007669"/>
    <property type="project" value="InterPro"/>
</dbReference>
<dbReference type="SMART" id="SM01079">
    <property type="entry name" value="CHASE"/>
    <property type="match status" value="1"/>
</dbReference>
<dbReference type="InterPro" id="IPR003594">
    <property type="entry name" value="HATPase_dom"/>
</dbReference>
<dbReference type="InterPro" id="IPR000014">
    <property type="entry name" value="PAS"/>
</dbReference>
<keyword evidence="18" id="KW-1185">Reference proteome</keyword>
<protein>
    <recommendedName>
        <fullName evidence="3">histidine kinase</fullName>
        <ecNumber evidence="3">2.7.13.3</ecNumber>
    </recommendedName>
</protein>
<name>A0A7W8DGP9_9BACT</name>
<dbReference type="EC" id="2.7.13.3" evidence="3"/>
<reference evidence="17 18" key="1">
    <citation type="submission" date="2020-08" db="EMBL/GenBank/DDBJ databases">
        <title>Genomic Encyclopedia of Type Strains, Phase IV (KMG-IV): sequencing the most valuable type-strain genomes for metagenomic binning, comparative biology and taxonomic classification.</title>
        <authorList>
            <person name="Goeker M."/>
        </authorList>
    </citation>
    <scope>NUCLEOTIDE SEQUENCE [LARGE SCALE GENOMIC DNA]</scope>
    <source>
        <strain evidence="17 18">DSM 22071</strain>
    </source>
</reference>
<dbReference type="SMART" id="SM00387">
    <property type="entry name" value="HATPase_c"/>
    <property type="match status" value="1"/>
</dbReference>
<dbReference type="EMBL" id="JACHID010000004">
    <property type="protein sequence ID" value="MBB5021599.1"/>
    <property type="molecule type" value="Genomic_DNA"/>
</dbReference>
<dbReference type="InterPro" id="IPR036097">
    <property type="entry name" value="HisK_dim/P_sf"/>
</dbReference>
<dbReference type="NCBIfam" id="TIGR00229">
    <property type="entry name" value="sensory_box"/>
    <property type="match status" value="2"/>
</dbReference>
<keyword evidence="6" id="KW-0547">Nucleotide-binding</keyword>
<evidence type="ECO:0000256" key="5">
    <source>
        <dbReference type="ARBA" id="ARBA00022692"/>
    </source>
</evidence>
<dbReference type="InterPro" id="IPR001610">
    <property type="entry name" value="PAC"/>
</dbReference>
<dbReference type="SMART" id="SM00091">
    <property type="entry name" value="PAS"/>
    <property type="match status" value="2"/>
</dbReference>
<dbReference type="GO" id="GO:0007234">
    <property type="term" value="P:osmosensory signaling via phosphorelay pathway"/>
    <property type="evidence" value="ECO:0007669"/>
    <property type="project" value="TreeGrafter"/>
</dbReference>
<dbReference type="InterPro" id="IPR005467">
    <property type="entry name" value="His_kinase_dom"/>
</dbReference>
<dbReference type="PROSITE" id="PS50112">
    <property type="entry name" value="PAS"/>
    <property type="match status" value="2"/>
</dbReference>
<evidence type="ECO:0000256" key="2">
    <source>
        <dbReference type="ARBA" id="ARBA00004141"/>
    </source>
</evidence>
<evidence type="ECO:0000256" key="6">
    <source>
        <dbReference type="ARBA" id="ARBA00022741"/>
    </source>
</evidence>
<dbReference type="Proteomes" id="UP000528322">
    <property type="component" value="Unassembled WGS sequence"/>
</dbReference>
<dbReference type="AlphaFoldDB" id="A0A7W8DGP9"/>
<feature type="transmembrane region" description="Helical" evidence="12">
    <location>
        <begin position="229"/>
        <end position="247"/>
    </location>
</feature>
<feature type="domain" description="PAS" evidence="14">
    <location>
        <begin position="569"/>
        <end position="642"/>
    </location>
</feature>
<keyword evidence="7" id="KW-0418">Kinase</keyword>
<evidence type="ECO:0000259" key="14">
    <source>
        <dbReference type="PROSITE" id="PS50112"/>
    </source>
</evidence>
<feature type="transmembrane region" description="Helical" evidence="12">
    <location>
        <begin position="12"/>
        <end position="32"/>
    </location>
</feature>
<evidence type="ECO:0000259" key="16">
    <source>
        <dbReference type="PROSITE" id="PS50839"/>
    </source>
</evidence>
<dbReference type="GO" id="GO:0005524">
    <property type="term" value="F:ATP binding"/>
    <property type="evidence" value="ECO:0007669"/>
    <property type="project" value="UniProtKB-KW"/>
</dbReference>
<dbReference type="Gene3D" id="3.30.450.350">
    <property type="entry name" value="CHASE domain"/>
    <property type="match status" value="1"/>
</dbReference>
<dbReference type="InterPro" id="IPR006189">
    <property type="entry name" value="CHASE_dom"/>
</dbReference>
<accession>A0A7W8DGP9</accession>
<dbReference type="Pfam" id="PF02518">
    <property type="entry name" value="HATPase_c"/>
    <property type="match status" value="1"/>
</dbReference>
<keyword evidence="8" id="KW-0067">ATP-binding</keyword>
<evidence type="ECO:0000256" key="11">
    <source>
        <dbReference type="ARBA" id="ARBA00023136"/>
    </source>
</evidence>
<dbReference type="GO" id="GO:0016020">
    <property type="term" value="C:membrane"/>
    <property type="evidence" value="ECO:0007669"/>
    <property type="project" value="UniProtKB-SubCell"/>
</dbReference>
<dbReference type="Pfam" id="PF03924">
    <property type="entry name" value="CHASE"/>
    <property type="match status" value="1"/>
</dbReference>
<keyword evidence="9 12" id="KW-1133">Transmembrane helix</keyword>
<dbReference type="InterPro" id="IPR013767">
    <property type="entry name" value="PAS_fold"/>
</dbReference>
<dbReference type="SUPFAM" id="SSF47384">
    <property type="entry name" value="Homodimeric domain of signal transducing histidine kinase"/>
    <property type="match status" value="1"/>
</dbReference>
<sequence>MKFLQNWSQREPLLILIIFTLLVGLLTTWQTLHHARQVQTDELQRQSRLLAQALNPEFLNHLQGTSDDAESHTWSRLASQLEASADLFPLAHTITVLRQDGTNQVRILLDISINAQSNRPPGTILPPEVVDPYIAYLQTGSEYVMGPFFHEDRDWIAVVVPIRQFGNQDHQNWLAIKFDAQRWTGQAWLQARVPLGVTLGLTILLLLVKVISAAGYGGRSSSTLRHSEALIVATAGTILTLAIAWITHGGETSRLQNSFAHMAKAESTGMAMTFNSIRDVNLEGLVRFMETNPNVNRQEFKDYTATLVAIPSINAISWSPQVTRSKRASFEQTMTLEHDFPEFMIWERDETGEVIRAQQRERYFPIRFRSPLEGNEHVLGFDIFSEPLRRSAMEYTLASGLPTASEPTILQLDDASRHGLLIYQPVFSYGESKRLQGFLTTVLPLSDLLHSTTGTNWSAQDDLMHLELWQLHPQREHMLLASSQSDGSALPKSHMSITRPIFAFGHTLALTMQPTENFYAMNPLRTGTISVVAGLLSTMALSLFVASLAHRRRELEKLVTERTSALQRSTQHLSATLRSIGDGVISTDINGQVTGVNLVAQELTGWQEHEALGRPITEVFRIENSVTREAALAPVAKTLREGATQGLANHTVLVSRNGLEYQIADSCAPIRDMQNQVSGAVMVFRDVTEEYRSRQQLAESEERLRAITDSANDAIVMMDDTGCITFWNPFARKLFGYSADEALGHRLHDLLAPPKYREHFTRALPHFRETGTGKNIGKMVELETLNRDGETIQIALSLSAIRIQGRWHAIGILRDITERKRYEWELREEVEKRVEQVREQDIIIYEQRRKQSLLHLLINLAHQWRQPLNVVGLLAQQIEDELVLEPLQKKFVQQWVGGIMEQLDELSLTIDRFTSLHDASENPAPYSLQQLCTEAFDIMQHHLKGRDITVQAEVPADLTLNTIKSDLVEILLKMLENVATIVDERHLSGAHITISARKVDDTVEMTVEDTAGGIDNQILPQVFEPYVTTAFKSRDKGLGLYLVRRIVEDRHQGTVRAENTDQGARFVMELRDTPAAFDLLPGDSR</sequence>
<evidence type="ECO:0000256" key="3">
    <source>
        <dbReference type="ARBA" id="ARBA00012438"/>
    </source>
</evidence>
<dbReference type="PANTHER" id="PTHR42878">
    <property type="entry name" value="TWO-COMPONENT HISTIDINE KINASE"/>
    <property type="match status" value="1"/>
</dbReference>
<evidence type="ECO:0000313" key="18">
    <source>
        <dbReference type="Proteomes" id="UP000528322"/>
    </source>
</evidence>
<feature type="domain" description="PAC" evidence="15">
    <location>
        <begin position="647"/>
        <end position="699"/>
    </location>
</feature>
<keyword evidence="5 12" id="KW-0812">Transmembrane</keyword>
<evidence type="ECO:0000256" key="8">
    <source>
        <dbReference type="ARBA" id="ARBA00022840"/>
    </source>
</evidence>
<dbReference type="PROSITE" id="PS50113">
    <property type="entry name" value="PAC"/>
    <property type="match status" value="2"/>
</dbReference>
<evidence type="ECO:0000259" key="15">
    <source>
        <dbReference type="PROSITE" id="PS50113"/>
    </source>
</evidence>
<dbReference type="CDD" id="cd00082">
    <property type="entry name" value="HisKA"/>
    <property type="match status" value="1"/>
</dbReference>
<dbReference type="PROSITE" id="PS50109">
    <property type="entry name" value="HIS_KIN"/>
    <property type="match status" value="1"/>
</dbReference>
<dbReference type="Pfam" id="PF13426">
    <property type="entry name" value="PAS_9"/>
    <property type="match status" value="1"/>
</dbReference>
<dbReference type="InterPro" id="IPR003661">
    <property type="entry name" value="HisK_dim/P_dom"/>
</dbReference>
<evidence type="ECO:0000313" key="17">
    <source>
        <dbReference type="EMBL" id="MBB5021599.1"/>
    </source>
</evidence>
<evidence type="ECO:0000259" key="13">
    <source>
        <dbReference type="PROSITE" id="PS50109"/>
    </source>
</evidence>
<dbReference type="InterPro" id="IPR035965">
    <property type="entry name" value="PAS-like_dom_sf"/>
</dbReference>
<evidence type="ECO:0000256" key="10">
    <source>
        <dbReference type="ARBA" id="ARBA00023012"/>
    </source>
</evidence>
<dbReference type="Gene3D" id="3.30.450.20">
    <property type="entry name" value="PAS domain"/>
    <property type="match status" value="2"/>
</dbReference>